<keyword evidence="1" id="KW-0732">Signal</keyword>
<feature type="signal peptide" evidence="1">
    <location>
        <begin position="1"/>
        <end position="16"/>
    </location>
</feature>
<evidence type="ECO:0000313" key="3">
    <source>
        <dbReference type="Proteomes" id="UP000001307"/>
    </source>
</evidence>
<feature type="chain" id="PRO_5003190437" evidence="1">
    <location>
        <begin position="17"/>
        <end position="121"/>
    </location>
</feature>
<organism evidence="2">
    <name type="scientific">Oikopleura dioica</name>
    <name type="common">Tunicate</name>
    <dbReference type="NCBI Taxonomy" id="34765"/>
    <lineage>
        <taxon>Eukaryota</taxon>
        <taxon>Metazoa</taxon>
        <taxon>Chordata</taxon>
        <taxon>Tunicata</taxon>
        <taxon>Appendicularia</taxon>
        <taxon>Copelata</taxon>
        <taxon>Oikopleuridae</taxon>
        <taxon>Oikopleura</taxon>
    </lineage>
</organism>
<dbReference type="EMBL" id="FN653076">
    <property type="protein sequence ID" value="CBY11134.1"/>
    <property type="molecule type" value="Genomic_DNA"/>
</dbReference>
<dbReference type="AlphaFoldDB" id="E4XMC7"/>
<dbReference type="InParanoid" id="E4XMC7"/>
<gene>
    <name evidence="2" type="ORF">GSOID_T00015314001</name>
</gene>
<reference evidence="2" key="1">
    <citation type="journal article" date="2010" name="Science">
        <title>Plasticity of animal genome architecture unmasked by rapid evolution of a pelagic tunicate.</title>
        <authorList>
            <person name="Denoeud F."/>
            <person name="Henriet S."/>
            <person name="Mungpakdee S."/>
            <person name="Aury J.M."/>
            <person name="Da Silva C."/>
            <person name="Brinkmann H."/>
            <person name="Mikhaleva J."/>
            <person name="Olsen L.C."/>
            <person name="Jubin C."/>
            <person name="Canestro C."/>
            <person name="Bouquet J.M."/>
            <person name="Danks G."/>
            <person name="Poulain J."/>
            <person name="Campsteijn C."/>
            <person name="Adamski M."/>
            <person name="Cross I."/>
            <person name="Yadetie F."/>
            <person name="Muffato M."/>
            <person name="Louis A."/>
            <person name="Butcher S."/>
            <person name="Tsagkogeorga G."/>
            <person name="Konrad A."/>
            <person name="Singh S."/>
            <person name="Jensen M.F."/>
            <person name="Cong E.H."/>
            <person name="Eikeseth-Otteraa H."/>
            <person name="Noel B."/>
            <person name="Anthouard V."/>
            <person name="Porcel B.M."/>
            <person name="Kachouri-Lafond R."/>
            <person name="Nishino A."/>
            <person name="Ugolini M."/>
            <person name="Chourrout P."/>
            <person name="Nishida H."/>
            <person name="Aasland R."/>
            <person name="Huzurbazar S."/>
            <person name="Westhof E."/>
            <person name="Delsuc F."/>
            <person name="Lehrach H."/>
            <person name="Reinhardt R."/>
            <person name="Weissenbach J."/>
            <person name="Roy S.W."/>
            <person name="Artiguenave F."/>
            <person name="Postlethwait J.H."/>
            <person name="Manak J.R."/>
            <person name="Thompson E.M."/>
            <person name="Jaillon O."/>
            <person name="Du Pasquier L."/>
            <person name="Boudinot P."/>
            <person name="Liberles D.A."/>
            <person name="Volff J.N."/>
            <person name="Philippe H."/>
            <person name="Lenhard B."/>
            <person name="Roest Crollius H."/>
            <person name="Wincker P."/>
            <person name="Chourrout D."/>
        </authorList>
    </citation>
    <scope>NUCLEOTIDE SEQUENCE [LARGE SCALE GENOMIC DNA]</scope>
</reference>
<keyword evidence="3" id="KW-1185">Reference proteome</keyword>
<evidence type="ECO:0000313" key="2">
    <source>
        <dbReference type="EMBL" id="CBY11134.1"/>
    </source>
</evidence>
<proteinExistence type="predicted"/>
<dbReference type="OrthoDB" id="10306314at2759"/>
<evidence type="ECO:0000256" key="1">
    <source>
        <dbReference type="SAM" id="SignalP"/>
    </source>
</evidence>
<name>E4XMC7_OIKDI</name>
<sequence>MKLSFLFAFVLTDANGDLRDNLKNAVRKTVENIALWSIGQDLTEDKQTTISLCLDDVEGSIDRKIRFGSHNEGLSCSVEEIRAMSGGLEYSTQSPCGSIVNFIQSISDDCLITGLIAAGEI</sequence>
<dbReference type="Proteomes" id="UP000001307">
    <property type="component" value="Unassembled WGS sequence"/>
</dbReference>
<protein>
    <submittedName>
        <fullName evidence="2">Uncharacterized protein</fullName>
    </submittedName>
</protein>
<accession>E4XMC7</accession>